<dbReference type="EMBL" id="CP098747">
    <property type="protein sequence ID" value="USG60565.1"/>
    <property type="molecule type" value="Genomic_DNA"/>
</dbReference>
<keyword evidence="1" id="KW-0809">Transit peptide</keyword>
<gene>
    <name evidence="4" type="ORF">NBZ79_15470</name>
</gene>
<protein>
    <recommendedName>
        <fullName evidence="3">CAF17 C-terminal domain-containing protein</fullName>
    </recommendedName>
</protein>
<dbReference type="Proteomes" id="UP001056291">
    <property type="component" value="Chromosome"/>
</dbReference>
<evidence type="ECO:0000259" key="3">
    <source>
        <dbReference type="Pfam" id="PF25455"/>
    </source>
</evidence>
<dbReference type="InterPro" id="IPR027266">
    <property type="entry name" value="TrmE/GcvT-like"/>
</dbReference>
<organism evidence="4 5">
    <name type="scientific">Sneathiella marina</name>
    <dbReference type="NCBI Taxonomy" id="2950108"/>
    <lineage>
        <taxon>Bacteria</taxon>
        <taxon>Pseudomonadati</taxon>
        <taxon>Pseudomonadota</taxon>
        <taxon>Alphaproteobacteria</taxon>
        <taxon>Sneathiellales</taxon>
        <taxon>Sneathiellaceae</taxon>
        <taxon>Sneathiella</taxon>
    </lineage>
</organism>
<dbReference type="SUPFAM" id="SSF103025">
    <property type="entry name" value="Folate-binding domain"/>
    <property type="match status" value="1"/>
</dbReference>
<sequence length="292" mass="31760">MTSQAMTLLDNRAILTLTGADVVDFLQNLITNDMAEVTDSQAIYAALLTAQGKFLHDFFVLKWGKYILLDVARDRKDDLLRRLSMYKLRADVTIGDGAYDIYAQFGDSPNAAAGTVTETGDSLHYIDPRLAAMGTRILTPRGKKPGSDTRTPPAATEGPLAAYATYDAHRLALGIPEGGADIIPEKNFLLEANFEELNGVSFSKGCYVGQELTARTKHRAKIKKRLFQISFTGDLTPGQRITLGGKEIAEVRSIQNGHGLALTRIDPLQDGSPENTEPAGIVFTKPAYLDAL</sequence>
<dbReference type="NCBIfam" id="TIGR03317">
    <property type="entry name" value="ygfZ_signature"/>
    <property type="match status" value="1"/>
</dbReference>
<dbReference type="PANTHER" id="PTHR22602">
    <property type="entry name" value="TRANSFERASE CAF17, MITOCHONDRIAL-RELATED"/>
    <property type="match status" value="1"/>
</dbReference>
<accession>A0ABY4W4B0</accession>
<dbReference type="InterPro" id="IPR017703">
    <property type="entry name" value="YgfZ/GCV_T_CS"/>
</dbReference>
<evidence type="ECO:0000256" key="1">
    <source>
        <dbReference type="ARBA" id="ARBA00022946"/>
    </source>
</evidence>
<dbReference type="Pfam" id="PF25455">
    <property type="entry name" value="Beta-barrel_CAF17_C"/>
    <property type="match status" value="1"/>
</dbReference>
<reference evidence="4" key="1">
    <citation type="submission" date="2022-06" db="EMBL/GenBank/DDBJ databases">
        <title>Sneathiella actinostolidae sp. nov., isolated from a sea anemonein the Western Pacific Ocean.</title>
        <authorList>
            <person name="Wei M.J."/>
        </authorList>
    </citation>
    <scope>NUCLEOTIDE SEQUENCE</scope>
    <source>
        <strain evidence="4">PHK-P5</strain>
    </source>
</reference>
<feature type="region of interest" description="Disordered" evidence="2">
    <location>
        <begin position="138"/>
        <end position="157"/>
    </location>
</feature>
<dbReference type="InterPro" id="IPR045179">
    <property type="entry name" value="YgfZ/GcvT"/>
</dbReference>
<dbReference type="InterPro" id="IPR057460">
    <property type="entry name" value="CAF17_C"/>
</dbReference>
<dbReference type="PANTHER" id="PTHR22602:SF0">
    <property type="entry name" value="TRANSFERASE CAF17, MITOCHONDRIAL-RELATED"/>
    <property type="match status" value="1"/>
</dbReference>
<evidence type="ECO:0000313" key="4">
    <source>
        <dbReference type="EMBL" id="USG60565.1"/>
    </source>
</evidence>
<keyword evidence="5" id="KW-1185">Reference proteome</keyword>
<dbReference type="RefSeq" id="WP_251933446.1">
    <property type="nucleotide sequence ID" value="NZ_CP098747.1"/>
</dbReference>
<evidence type="ECO:0000256" key="2">
    <source>
        <dbReference type="SAM" id="MobiDB-lite"/>
    </source>
</evidence>
<dbReference type="PIRSF" id="PIRSF006487">
    <property type="entry name" value="GcvT"/>
    <property type="match status" value="1"/>
</dbReference>
<evidence type="ECO:0000313" key="5">
    <source>
        <dbReference type="Proteomes" id="UP001056291"/>
    </source>
</evidence>
<proteinExistence type="predicted"/>
<dbReference type="Gene3D" id="3.30.1360.120">
    <property type="entry name" value="Probable tRNA modification gtpase trme, domain 1"/>
    <property type="match status" value="1"/>
</dbReference>
<name>A0ABY4W4B0_9PROT</name>
<feature type="domain" description="CAF17 C-terminal" evidence="3">
    <location>
        <begin position="223"/>
        <end position="271"/>
    </location>
</feature>